<gene>
    <name evidence="2" type="ORF">S03H2_00120</name>
</gene>
<dbReference type="InterPro" id="IPR002156">
    <property type="entry name" value="RNaseH_domain"/>
</dbReference>
<dbReference type="InterPro" id="IPR036397">
    <property type="entry name" value="RNaseH_sf"/>
</dbReference>
<dbReference type="SUPFAM" id="SSF53098">
    <property type="entry name" value="Ribonuclease H-like"/>
    <property type="match status" value="1"/>
</dbReference>
<evidence type="ECO:0000313" key="2">
    <source>
        <dbReference type="EMBL" id="GAH25275.1"/>
    </source>
</evidence>
<dbReference type="PANTHER" id="PTHR46387">
    <property type="entry name" value="POLYNUCLEOTIDYL TRANSFERASE, RIBONUCLEASE H-LIKE SUPERFAMILY PROTEIN"/>
    <property type="match status" value="1"/>
</dbReference>
<comment type="caution">
    <text evidence="2">The sequence shown here is derived from an EMBL/GenBank/DDBJ whole genome shotgun (WGS) entry which is preliminary data.</text>
</comment>
<name>X1EY70_9ZZZZ</name>
<accession>X1EY70</accession>
<evidence type="ECO:0000259" key="1">
    <source>
        <dbReference type="PROSITE" id="PS50879"/>
    </source>
</evidence>
<dbReference type="AlphaFoldDB" id="X1EY70"/>
<dbReference type="PROSITE" id="PS50879">
    <property type="entry name" value="RNASE_H_1"/>
    <property type="match status" value="1"/>
</dbReference>
<dbReference type="GO" id="GO:0004523">
    <property type="term" value="F:RNA-DNA hybrid ribonuclease activity"/>
    <property type="evidence" value="ECO:0007669"/>
    <property type="project" value="InterPro"/>
</dbReference>
<proteinExistence type="predicted"/>
<dbReference type="InterPro" id="IPR012337">
    <property type="entry name" value="RNaseH-like_sf"/>
</dbReference>
<dbReference type="GO" id="GO:0003676">
    <property type="term" value="F:nucleic acid binding"/>
    <property type="evidence" value="ECO:0007669"/>
    <property type="project" value="InterPro"/>
</dbReference>
<dbReference type="Gene3D" id="3.30.420.10">
    <property type="entry name" value="Ribonuclease H-like superfamily/Ribonuclease H"/>
    <property type="match status" value="1"/>
</dbReference>
<dbReference type="Pfam" id="PF00075">
    <property type="entry name" value="RNase_H"/>
    <property type="match status" value="1"/>
</dbReference>
<dbReference type="CDD" id="cd09279">
    <property type="entry name" value="RNase_HI_like"/>
    <property type="match status" value="1"/>
</dbReference>
<sequence length="133" mass="14755">MPTKEIFVDGACSGNPGPMRIAVFSNNPKIKAVMPTLSVDGTSNIGTNNIAEYHALIYALAIAQHIEDDIIIKSDSKLVVEQVNGNWKVKDPKLIPLRKDARVLIDMRKQLFNVSTTLVFIHREHNLAGHLLE</sequence>
<protein>
    <recommendedName>
        <fullName evidence="1">RNase H type-1 domain-containing protein</fullName>
    </recommendedName>
</protein>
<dbReference type="PANTHER" id="PTHR46387:SF2">
    <property type="entry name" value="RIBONUCLEASE HI"/>
    <property type="match status" value="1"/>
</dbReference>
<organism evidence="2">
    <name type="scientific">marine sediment metagenome</name>
    <dbReference type="NCBI Taxonomy" id="412755"/>
    <lineage>
        <taxon>unclassified sequences</taxon>
        <taxon>metagenomes</taxon>
        <taxon>ecological metagenomes</taxon>
    </lineage>
</organism>
<reference evidence="2" key="1">
    <citation type="journal article" date="2014" name="Front. Microbiol.">
        <title>High frequency of phylogenetically diverse reductive dehalogenase-homologous genes in deep subseafloor sedimentary metagenomes.</title>
        <authorList>
            <person name="Kawai M."/>
            <person name="Futagami T."/>
            <person name="Toyoda A."/>
            <person name="Takaki Y."/>
            <person name="Nishi S."/>
            <person name="Hori S."/>
            <person name="Arai W."/>
            <person name="Tsubouchi T."/>
            <person name="Morono Y."/>
            <person name="Uchiyama I."/>
            <person name="Ito T."/>
            <person name="Fujiyama A."/>
            <person name="Inagaki F."/>
            <person name="Takami H."/>
        </authorList>
    </citation>
    <scope>NUCLEOTIDE SEQUENCE</scope>
    <source>
        <strain evidence="2">Expedition CK06-06</strain>
    </source>
</reference>
<feature type="domain" description="RNase H type-1" evidence="1">
    <location>
        <begin position="1"/>
        <end position="133"/>
    </location>
</feature>
<dbReference type="EMBL" id="BARU01000009">
    <property type="protein sequence ID" value="GAH25275.1"/>
    <property type="molecule type" value="Genomic_DNA"/>
</dbReference>